<dbReference type="InterPro" id="IPR009057">
    <property type="entry name" value="Homeodomain-like_sf"/>
</dbReference>
<geneLocation type="plasmid" evidence="3 4">
    <name>pR24_1</name>
</geneLocation>
<dbReference type="Proteomes" id="UP001017257">
    <property type="component" value="Plasmid pR24_1"/>
</dbReference>
<dbReference type="EMBL" id="CP102846">
    <property type="protein sequence ID" value="UVF22546.1"/>
    <property type="molecule type" value="Genomic_DNA"/>
</dbReference>
<feature type="region of interest" description="Disordered" evidence="1">
    <location>
        <begin position="1"/>
        <end position="22"/>
    </location>
</feature>
<evidence type="ECO:0000313" key="3">
    <source>
        <dbReference type="EMBL" id="UVF22546.1"/>
    </source>
</evidence>
<feature type="region of interest" description="Disordered" evidence="1">
    <location>
        <begin position="66"/>
        <end position="85"/>
    </location>
</feature>
<keyword evidence="4" id="KW-1185">Reference proteome</keyword>
<feature type="domain" description="Winged helix-turn helix" evidence="2">
    <location>
        <begin position="108"/>
        <end position="163"/>
    </location>
</feature>
<dbReference type="Pfam" id="PF13551">
    <property type="entry name" value="HTH_29"/>
    <property type="match status" value="1"/>
</dbReference>
<gene>
    <name evidence="3" type="ORF">HPT29_025720</name>
</gene>
<accession>A0ABY5RZ73</accession>
<feature type="compositionally biased region" description="Basic residues" evidence="1">
    <location>
        <begin position="164"/>
        <end position="177"/>
    </location>
</feature>
<sequence>MAGLPIRQDYPPSDLRQRAAREKDTRASLRLLAIANALEGMTRTEAARLAGMERQALHDAIKRFNAEGPDGLQDRHRSGRPEQLNPGQQAALKAYILHGPEPERDGVSAWRLVDLCEHVEQTYGVRYGQWGLSCLLKRLNLSRQKTRPSHPKGSSAAQAAFKKGAARKIGHHRGRAS</sequence>
<dbReference type="Pfam" id="PF13592">
    <property type="entry name" value="HTH_33"/>
    <property type="match status" value="1"/>
</dbReference>
<evidence type="ECO:0000256" key="1">
    <source>
        <dbReference type="SAM" id="MobiDB-lite"/>
    </source>
</evidence>
<name>A0ABY5RZ73_9HYPH</name>
<reference evidence="3" key="1">
    <citation type="submission" date="2022-08" db="EMBL/GenBank/DDBJ databases">
        <title>Microvirga terrae sp. nov., isolated from soil.</title>
        <authorList>
            <person name="Kim K.H."/>
            <person name="Seo Y.L."/>
            <person name="Kim J.M."/>
            <person name="Lee J.K."/>
            <person name="Han D.M."/>
            <person name="Jeon C.O."/>
        </authorList>
    </citation>
    <scope>NUCLEOTIDE SEQUENCE</scope>
    <source>
        <strain evidence="3">R24</strain>
        <plasmid evidence="3">pR24_1</plasmid>
    </source>
</reference>
<dbReference type="SUPFAM" id="SSF46689">
    <property type="entry name" value="Homeodomain-like"/>
    <property type="match status" value="1"/>
</dbReference>
<proteinExistence type="predicted"/>
<evidence type="ECO:0000259" key="2">
    <source>
        <dbReference type="Pfam" id="PF13592"/>
    </source>
</evidence>
<feature type="compositionally biased region" description="Low complexity" evidence="1">
    <location>
        <begin position="152"/>
        <end position="163"/>
    </location>
</feature>
<feature type="region of interest" description="Disordered" evidence="1">
    <location>
        <begin position="143"/>
        <end position="177"/>
    </location>
</feature>
<keyword evidence="3" id="KW-0614">Plasmid</keyword>
<organism evidence="3 4">
    <name type="scientific">Microvirga terrae</name>
    <dbReference type="NCBI Taxonomy" id="2740529"/>
    <lineage>
        <taxon>Bacteria</taxon>
        <taxon>Pseudomonadati</taxon>
        <taxon>Pseudomonadota</taxon>
        <taxon>Alphaproteobacteria</taxon>
        <taxon>Hyphomicrobiales</taxon>
        <taxon>Methylobacteriaceae</taxon>
        <taxon>Microvirga</taxon>
    </lineage>
</organism>
<dbReference type="RefSeq" id="WP_259061027.1">
    <property type="nucleotide sequence ID" value="NZ_CP102846.1"/>
</dbReference>
<dbReference type="InterPro" id="IPR025959">
    <property type="entry name" value="Winged_HTH_dom"/>
</dbReference>
<protein>
    <submittedName>
        <fullName evidence="3">Winged helix-turn-helix domain-containing protein</fullName>
    </submittedName>
</protein>
<evidence type="ECO:0000313" key="4">
    <source>
        <dbReference type="Proteomes" id="UP001017257"/>
    </source>
</evidence>